<protein>
    <recommendedName>
        <fullName evidence="5">PLC-like phosphodiesterase</fullName>
    </recommendedName>
</protein>
<evidence type="ECO:0000256" key="1">
    <source>
        <dbReference type="SAM" id="Phobius"/>
    </source>
</evidence>
<proteinExistence type="predicted"/>
<dbReference type="EMBL" id="JANBTW010000040">
    <property type="protein sequence ID" value="KAJ2676424.1"/>
    <property type="molecule type" value="Genomic_DNA"/>
</dbReference>
<dbReference type="PANTHER" id="PTHR13593:SF140">
    <property type="entry name" value="PLC-LIKE PHOSPHODIESTERASE"/>
    <property type="match status" value="1"/>
</dbReference>
<dbReference type="AlphaFoldDB" id="A0A9W8G6R6"/>
<keyword evidence="1" id="KW-1133">Transmembrane helix</keyword>
<organism evidence="3 4">
    <name type="scientific">Coemansia spiralis</name>
    <dbReference type="NCBI Taxonomy" id="417178"/>
    <lineage>
        <taxon>Eukaryota</taxon>
        <taxon>Fungi</taxon>
        <taxon>Fungi incertae sedis</taxon>
        <taxon>Zoopagomycota</taxon>
        <taxon>Kickxellomycotina</taxon>
        <taxon>Kickxellomycetes</taxon>
        <taxon>Kickxellales</taxon>
        <taxon>Kickxellaceae</taxon>
        <taxon>Coemansia</taxon>
    </lineage>
</organism>
<evidence type="ECO:0000256" key="2">
    <source>
        <dbReference type="SAM" id="SignalP"/>
    </source>
</evidence>
<feature type="signal peptide" evidence="2">
    <location>
        <begin position="1"/>
        <end position="27"/>
    </location>
</feature>
<comment type="caution">
    <text evidence="3">The sequence shown here is derived from an EMBL/GenBank/DDBJ whole genome shotgun (WGS) entry which is preliminary data.</text>
</comment>
<keyword evidence="1" id="KW-0812">Transmembrane</keyword>
<sequence length="382" mass="41276">MKLESVVAFLLGGWASTSLAMVQPAAASDSGLKLREAFHPPVQPPRKRSTPSQCNGYKELCDRQFNLVAYPTTHNSYAFGDNIAANQNKNITDQLDDGIRGFMLDLHNPSSTSLSLRASSEPYLCHTTCLLLNDGPLSQTLQYFTTFLEANENEVITIFFENDDKFSATTIAQSFKDVGLDKYAFVPSGSSSNGNYTWPTLAEMIADNKRLVVMVDGESNTAAVPWILYDRDYTVQTPYTVGVGSTFDCTPMTQARPLVVMNHFVYTNYTVLNSVVEKPSPDTASTVNTRQSIVGQANLCGSAARFPNFVTVDFYDVGDLFKAVADINKVQYSSSSTTLDTFSGGVPSSSYTSTASQSTLSLAAPAVATAVAAVAAVLAFLM</sequence>
<keyword evidence="1" id="KW-0472">Membrane</keyword>
<dbReference type="OrthoDB" id="7984201at2759"/>
<dbReference type="PANTHER" id="PTHR13593">
    <property type="match status" value="1"/>
</dbReference>
<dbReference type="GO" id="GO:0006629">
    <property type="term" value="P:lipid metabolic process"/>
    <property type="evidence" value="ECO:0007669"/>
    <property type="project" value="InterPro"/>
</dbReference>
<dbReference type="InterPro" id="IPR017946">
    <property type="entry name" value="PLC-like_Pdiesterase_TIM-brl"/>
</dbReference>
<evidence type="ECO:0000313" key="3">
    <source>
        <dbReference type="EMBL" id="KAJ2676424.1"/>
    </source>
</evidence>
<dbReference type="Proteomes" id="UP001151518">
    <property type="component" value="Unassembled WGS sequence"/>
</dbReference>
<accession>A0A9W8G6R6</accession>
<dbReference type="SUPFAM" id="SSF51695">
    <property type="entry name" value="PLC-like phosphodiesterases"/>
    <property type="match status" value="1"/>
</dbReference>
<gene>
    <name evidence="3" type="ORF">GGI25_003574</name>
</gene>
<dbReference type="InterPro" id="IPR051057">
    <property type="entry name" value="PI-PLC_domain"/>
</dbReference>
<name>A0A9W8G6R6_9FUNG</name>
<evidence type="ECO:0008006" key="5">
    <source>
        <dbReference type="Google" id="ProtNLM"/>
    </source>
</evidence>
<dbReference type="Gene3D" id="3.20.20.190">
    <property type="entry name" value="Phosphatidylinositol (PI) phosphodiesterase"/>
    <property type="match status" value="1"/>
</dbReference>
<feature type="chain" id="PRO_5040910673" description="PLC-like phosphodiesterase" evidence="2">
    <location>
        <begin position="28"/>
        <end position="382"/>
    </location>
</feature>
<dbReference type="GO" id="GO:0008081">
    <property type="term" value="F:phosphoric diester hydrolase activity"/>
    <property type="evidence" value="ECO:0007669"/>
    <property type="project" value="InterPro"/>
</dbReference>
<keyword evidence="2" id="KW-0732">Signal</keyword>
<reference evidence="3" key="1">
    <citation type="submission" date="2022-07" db="EMBL/GenBank/DDBJ databases">
        <title>Phylogenomic reconstructions and comparative analyses of Kickxellomycotina fungi.</title>
        <authorList>
            <person name="Reynolds N.K."/>
            <person name="Stajich J.E."/>
            <person name="Barry K."/>
            <person name="Grigoriev I.V."/>
            <person name="Crous P."/>
            <person name="Smith M.E."/>
        </authorList>
    </citation>
    <scope>NUCLEOTIDE SEQUENCE</scope>
    <source>
        <strain evidence="3">NRRL 3115</strain>
    </source>
</reference>
<dbReference type="PROSITE" id="PS50007">
    <property type="entry name" value="PIPLC_X_DOMAIN"/>
    <property type="match status" value="1"/>
</dbReference>
<feature type="transmembrane region" description="Helical" evidence="1">
    <location>
        <begin position="362"/>
        <end position="381"/>
    </location>
</feature>
<dbReference type="Pfam" id="PF26146">
    <property type="entry name" value="PI-PLC_X"/>
    <property type="match status" value="1"/>
</dbReference>
<evidence type="ECO:0000313" key="4">
    <source>
        <dbReference type="Proteomes" id="UP001151518"/>
    </source>
</evidence>